<keyword evidence="1" id="KW-1133">Transmembrane helix</keyword>
<evidence type="ECO:0000313" key="2">
    <source>
        <dbReference type="EMBL" id="KJL29132.1"/>
    </source>
</evidence>
<keyword evidence="1" id="KW-0472">Membrane</keyword>
<dbReference type="EMBL" id="JYIW01000024">
    <property type="protein sequence ID" value="KJL29132.1"/>
    <property type="molecule type" value="Genomic_DNA"/>
</dbReference>
<evidence type="ECO:0000256" key="1">
    <source>
        <dbReference type="SAM" id="Phobius"/>
    </source>
</evidence>
<keyword evidence="1" id="KW-0812">Transmembrane</keyword>
<comment type="caution">
    <text evidence="2">The sequence shown here is derived from an EMBL/GenBank/DDBJ whole genome shotgun (WGS) entry which is preliminary data.</text>
</comment>
<dbReference type="Proteomes" id="UP000033640">
    <property type="component" value="Unassembled WGS sequence"/>
</dbReference>
<organism evidence="2 3">
    <name type="scientific">Microbacterium oxydans</name>
    <dbReference type="NCBI Taxonomy" id="82380"/>
    <lineage>
        <taxon>Bacteria</taxon>
        <taxon>Bacillati</taxon>
        <taxon>Actinomycetota</taxon>
        <taxon>Actinomycetes</taxon>
        <taxon>Micrococcales</taxon>
        <taxon>Microbacteriaceae</taxon>
        <taxon>Microbacterium</taxon>
    </lineage>
</organism>
<dbReference type="PATRIC" id="fig|82380.11.peg.1794"/>
<dbReference type="AlphaFoldDB" id="A0A0F0L7G7"/>
<gene>
    <name evidence="2" type="ORF">RS83_01758</name>
</gene>
<feature type="transmembrane region" description="Helical" evidence="1">
    <location>
        <begin position="6"/>
        <end position="23"/>
    </location>
</feature>
<sequence>MPGALGILVPWMLSFMVCVLLAGRRLNAIRLAISVGVSQFLFHVLFVLGSITPAGATGGHVHGAPLVLPEVGGIAETVAAGGMMWFGHAIAAFATIIALHRGERLLLALRDLAQQSVRWLQRRIDAVLAPQILRPARRPALRVEIAVLRSAFLLSTLRGRAPPRLSTV</sequence>
<name>A0A0F0L7G7_9MICO</name>
<feature type="transmembrane region" description="Helical" evidence="1">
    <location>
        <begin position="35"/>
        <end position="58"/>
    </location>
</feature>
<evidence type="ECO:0000313" key="3">
    <source>
        <dbReference type="Proteomes" id="UP000033640"/>
    </source>
</evidence>
<protein>
    <submittedName>
        <fullName evidence="2">Uncharacterized protein</fullName>
    </submittedName>
</protein>
<proteinExistence type="predicted"/>
<accession>A0A0F0L7G7</accession>
<reference evidence="2 3" key="1">
    <citation type="submission" date="2015-02" db="EMBL/GenBank/DDBJ databases">
        <title>Draft genome sequences of ten Microbacterium spp. with emphasis on heavy metal contaminated environments.</title>
        <authorList>
            <person name="Corretto E."/>
        </authorList>
    </citation>
    <scope>NUCLEOTIDE SEQUENCE [LARGE SCALE GENOMIC DNA]</scope>
    <source>
        <strain evidence="2 3">BEL4b</strain>
    </source>
</reference>
<feature type="transmembrane region" description="Helical" evidence="1">
    <location>
        <begin position="78"/>
        <end position="100"/>
    </location>
</feature>